<dbReference type="InterPro" id="IPR032675">
    <property type="entry name" value="LRR_dom_sf"/>
</dbReference>
<dbReference type="AlphaFoldDB" id="A0A9W7L9A3"/>
<organism evidence="3 4">
    <name type="scientific">Triparma columacea</name>
    <dbReference type="NCBI Taxonomy" id="722753"/>
    <lineage>
        <taxon>Eukaryota</taxon>
        <taxon>Sar</taxon>
        <taxon>Stramenopiles</taxon>
        <taxon>Ochrophyta</taxon>
        <taxon>Bolidophyceae</taxon>
        <taxon>Parmales</taxon>
        <taxon>Triparmaceae</taxon>
        <taxon>Triparma</taxon>
    </lineage>
</organism>
<feature type="transmembrane region" description="Helical" evidence="2">
    <location>
        <begin position="44"/>
        <end position="62"/>
    </location>
</feature>
<name>A0A9W7L9A3_9STRA</name>
<sequence length="672" mass="74953">MNSTLDFNSTNSTVPVSFVVASLQKSCKAPVPAHLQDAWSEPFSLLYVAVAFVVALSGYPLAKHLVGVPFEKGKDIIKRSFEKARGTTVAKNLSKVAPAGLIGKVEEYVDGIEESANAFVEEKEEIASEKVDGAMEAVEEMKEAQEKEGEEEGEEGGGEEEEEEEEEEVTEPDKASETFHVLLHLFSACLAFYAYCMDADVNYMKFNPFDGGPGDESLECRMVYFTSIVMYKPTTLSLWIVLMATTHLSYWRRVKSIPPKKQTNILPGSPVLPDNFISAFIVNTTTFLALMWLFCAAYFLPLHFAFLPFSLLLMFGVPTLFMKLPVYAIKRMNKYFDVKENTHTSLMEMKVMAAATVVTFVAAVQFTAFYKGVETWSEIISNLLSQLFDELTFTFSFNWGFALTWPTGLSLPNQLPLIISSALLSIQYAEKAFKWAYRKRQWEAWGEGKIEEGNVNNKMKILLEALFLFPARVTASTKRRFNERRKWWLEGKRRSLESLLKAGIIIKGGQGDMDDLEKLSKEVLEIESGHVDNAFLEDFISNNPGIKELDLSGCTNLVSLPKNFSSLKNLVDVNFNGCVNLEGKVELPESVENLKSEAFVDCKMVTAILAPGLKGLGGCMGCESLKIVENNTGTYRIVYEKGGTYLMSDKGKTAAKVAVNGLNIRLGRVRGY</sequence>
<feature type="transmembrane region" description="Helical" evidence="2">
    <location>
        <begin position="306"/>
        <end position="329"/>
    </location>
</feature>
<proteinExistence type="predicted"/>
<protein>
    <submittedName>
        <fullName evidence="3">Uncharacterized protein</fullName>
    </submittedName>
</protein>
<dbReference type="SUPFAM" id="SSF52058">
    <property type="entry name" value="L domain-like"/>
    <property type="match status" value="1"/>
</dbReference>
<keyword evidence="2" id="KW-0812">Transmembrane</keyword>
<keyword evidence="4" id="KW-1185">Reference proteome</keyword>
<comment type="caution">
    <text evidence="3">The sequence shown here is derived from an EMBL/GenBank/DDBJ whole genome shotgun (WGS) entry which is preliminary data.</text>
</comment>
<feature type="transmembrane region" description="Helical" evidence="2">
    <location>
        <begin position="350"/>
        <end position="370"/>
    </location>
</feature>
<evidence type="ECO:0000256" key="1">
    <source>
        <dbReference type="SAM" id="MobiDB-lite"/>
    </source>
</evidence>
<evidence type="ECO:0000256" key="2">
    <source>
        <dbReference type="SAM" id="Phobius"/>
    </source>
</evidence>
<feature type="region of interest" description="Disordered" evidence="1">
    <location>
        <begin position="139"/>
        <end position="174"/>
    </location>
</feature>
<gene>
    <name evidence="3" type="ORF">TrCOL_g11749</name>
</gene>
<feature type="compositionally biased region" description="Acidic residues" evidence="1">
    <location>
        <begin position="148"/>
        <end position="170"/>
    </location>
</feature>
<reference evidence="4" key="1">
    <citation type="journal article" date="2023" name="Commun. Biol.">
        <title>Genome analysis of Parmales, the sister group of diatoms, reveals the evolutionary specialization of diatoms from phago-mixotrophs to photoautotrophs.</title>
        <authorList>
            <person name="Ban H."/>
            <person name="Sato S."/>
            <person name="Yoshikawa S."/>
            <person name="Yamada K."/>
            <person name="Nakamura Y."/>
            <person name="Ichinomiya M."/>
            <person name="Sato N."/>
            <person name="Blanc-Mathieu R."/>
            <person name="Endo H."/>
            <person name="Kuwata A."/>
            <person name="Ogata H."/>
        </authorList>
    </citation>
    <scope>NUCLEOTIDE SEQUENCE [LARGE SCALE GENOMIC DNA]</scope>
</reference>
<feature type="transmembrane region" description="Helical" evidence="2">
    <location>
        <begin position="275"/>
        <end position="300"/>
    </location>
</feature>
<feature type="transmembrane region" description="Helical" evidence="2">
    <location>
        <begin position="178"/>
        <end position="195"/>
    </location>
</feature>
<evidence type="ECO:0000313" key="3">
    <source>
        <dbReference type="EMBL" id="GMI39521.1"/>
    </source>
</evidence>
<dbReference type="EMBL" id="BRYA01000105">
    <property type="protein sequence ID" value="GMI39521.1"/>
    <property type="molecule type" value="Genomic_DNA"/>
</dbReference>
<dbReference type="Gene3D" id="3.80.10.10">
    <property type="entry name" value="Ribonuclease Inhibitor"/>
    <property type="match status" value="1"/>
</dbReference>
<dbReference type="Proteomes" id="UP001165065">
    <property type="component" value="Unassembled WGS sequence"/>
</dbReference>
<keyword evidence="2" id="KW-0472">Membrane</keyword>
<keyword evidence="2" id="KW-1133">Transmembrane helix</keyword>
<dbReference type="OrthoDB" id="122245at2759"/>
<evidence type="ECO:0000313" key="4">
    <source>
        <dbReference type="Proteomes" id="UP001165065"/>
    </source>
</evidence>
<accession>A0A9W7L9A3</accession>